<dbReference type="Gene3D" id="3.40.390.10">
    <property type="entry name" value="Collagenase (Catalytic Domain)"/>
    <property type="match status" value="1"/>
</dbReference>
<dbReference type="EMBL" id="JBHULX010000030">
    <property type="protein sequence ID" value="MFD2592094.1"/>
    <property type="molecule type" value="Genomic_DNA"/>
</dbReference>
<reference evidence="2" key="1">
    <citation type="journal article" date="2019" name="Int. J. Syst. Evol. Microbiol.">
        <title>The Global Catalogue of Microorganisms (GCM) 10K type strain sequencing project: providing services to taxonomists for standard genome sequencing and annotation.</title>
        <authorList>
            <consortium name="The Broad Institute Genomics Platform"/>
            <consortium name="The Broad Institute Genome Sequencing Center for Infectious Disease"/>
            <person name="Wu L."/>
            <person name="Ma J."/>
        </authorList>
    </citation>
    <scope>NUCLEOTIDE SEQUENCE [LARGE SCALE GENOMIC DNA]</scope>
    <source>
        <strain evidence="2">KCTC 42423</strain>
    </source>
</reference>
<keyword evidence="2" id="KW-1185">Reference proteome</keyword>
<dbReference type="InterPro" id="IPR024079">
    <property type="entry name" value="MetalloPept_cat_dom_sf"/>
</dbReference>
<organism evidence="1 2">
    <name type="scientific">Aquimarina hainanensis</name>
    <dbReference type="NCBI Taxonomy" id="1578017"/>
    <lineage>
        <taxon>Bacteria</taxon>
        <taxon>Pseudomonadati</taxon>
        <taxon>Bacteroidota</taxon>
        <taxon>Flavobacteriia</taxon>
        <taxon>Flavobacteriales</taxon>
        <taxon>Flavobacteriaceae</taxon>
        <taxon>Aquimarina</taxon>
    </lineage>
</organism>
<gene>
    <name evidence="1" type="ORF">ACFSTE_14745</name>
</gene>
<dbReference type="GO" id="GO:0008237">
    <property type="term" value="F:metallopeptidase activity"/>
    <property type="evidence" value="ECO:0007669"/>
    <property type="project" value="UniProtKB-KW"/>
</dbReference>
<dbReference type="SUPFAM" id="SSF55486">
    <property type="entry name" value="Metalloproteases ('zincins'), catalytic domain"/>
    <property type="match status" value="1"/>
</dbReference>
<protein>
    <submittedName>
        <fullName evidence="1">M57 family metalloprotease</fullName>
    </submittedName>
</protein>
<dbReference type="InterPro" id="IPR024653">
    <property type="entry name" value="Peptidase_M10/M27/M57"/>
</dbReference>
<keyword evidence="1" id="KW-0482">Metalloprotease</keyword>
<name>A0ABW5NB35_9FLAO</name>
<dbReference type="Proteomes" id="UP001597459">
    <property type="component" value="Unassembled WGS sequence"/>
</dbReference>
<proteinExistence type="predicted"/>
<sequence>MKITKSVKAMAVTAIAASMMVSCEKDATANFTPEESREISKEVIAKITELHYNPNNVEKRMITDIDGSQEEMYVIEGDILMSYDQLMGMELHGGIRNKQYRTNNIVTATNIIRVVGYTGNNQFGLSNTAQTGLRYAVDNYNNENLSIRFELSFGTIWGPNDILVYVDNSINPSPNQSSGIAGFPRNGYPFTRVRINNRANTGESNQQLEHLLAHEIGHCIGFRHTDWDTRKTCGENSNEGVSNDGLVYIPGTAGPGGDANSIMNACYPFNTDGEWSHFDRVALNYLY</sequence>
<accession>A0ABW5NB35</accession>
<comment type="caution">
    <text evidence="1">The sequence shown here is derived from an EMBL/GenBank/DDBJ whole genome shotgun (WGS) entry which is preliminary data.</text>
</comment>
<keyword evidence="1" id="KW-0378">Hydrolase</keyword>
<evidence type="ECO:0000313" key="2">
    <source>
        <dbReference type="Proteomes" id="UP001597459"/>
    </source>
</evidence>
<evidence type="ECO:0000313" key="1">
    <source>
        <dbReference type="EMBL" id="MFD2592094.1"/>
    </source>
</evidence>
<dbReference type="RefSeq" id="WP_378253624.1">
    <property type="nucleotide sequence ID" value="NZ_JBHSJV010000001.1"/>
</dbReference>
<keyword evidence="1" id="KW-0645">Protease</keyword>
<dbReference type="Pfam" id="PF12388">
    <property type="entry name" value="Peptidase_M57"/>
    <property type="match status" value="1"/>
</dbReference>
<dbReference type="PROSITE" id="PS51257">
    <property type="entry name" value="PROKAR_LIPOPROTEIN"/>
    <property type="match status" value="1"/>
</dbReference>